<dbReference type="OrthoDB" id="2452345at2"/>
<evidence type="ECO:0008006" key="4">
    <source>
        <dbReference type="Google" id="ProtNLM"/>
    </source>
</evidence>
<dbReference type="EMBL" id="LQNT01000009">
    <property type="protein sequence ID" value="KZE38699.1"/>
    <property type="molecule type" value="Genomic_DNA"/>
</dbReference>
<keyword evidence="1" id="KW-0472">Membrane</keyword>
<dbReference type="InterPro" id="IPR035287">
    <property type="entry name" value="DUF5362"/>
</dbReference>
<organism evidence="2 3">
    <name type="scientific">Bhargavaea cecembensis</name>
    <dbReference type="NCBI Taxonomy" id="394098"/>
    <lineage>
        <taxon>Bacteria</taxon>
        <taxon>Bacillati</taxon>
        <taxon>Bacillota</taxon>
        <taxon>Bacilli</taxon>
        <taxon>Bacillales</taxon>
        <taxon>Caryophanaceae</taxon>
        <taxon>Bhargavaea</taxon>
    </lineage>
</organism>
<dbReference type="AlphaFoldDB" id="A0A165H3W4"/>
<gene>
    <name evidence="2" type="ORF">AV656_07285</name>
</gene>
<protein>
    <recommendedName>
        <fullName evidence="4">DUF5362 domain-containing protein</fullName>
    </recommendedName>
</protein>
<sequence length="128" mass="13772">MEMQAQSFEEAVAQKGLQRIALWGKVAGIAMMITGGITGVLGLFNFIVGAIPGAITFFMGYLIYKTGTAAAQIRDGGDTRALSDLFHNYGLYLLVTFIMFAVGVGITVLMLVLFGVAIFSGFMFDGYY</sequence>
<feature type="transmembrane region" description="Helical" evidence="1">
    <location>
        <begin position="43"/>
        <end position="64"/>
    </location>
</feature>
<accession>A0A165H3W4</accession>
<evidence type="ECO:0000313" key="2">
    <source>
        <dbReference type="EMBL" id="KZE38699.1"/>
    </source>
</evidence>
<dbReference type="Proteomes" id="UP000076490">
    <property type="component" value="Unassembled WGS sequence"/>
</dbReference>
<reference evidence="2 3" key="1">
    <citation type="submission" date="2016-01" db="EMBL/GenBank/DDBJ databases">
        <title>Whole genome sequencing of Bhargavaea cecembensis T14.</title>
        <authorList>
            <person name="Hong K.W."/>
        </authorList>
    </citation>
    <scope>NUCLEOTIDE SEQUENCE [LARGE SCALE GENOMIC DNA]</scope>
    <source>
        <strain evidence="2 3">T14</strain>
    </source>
</reference>
<feature type="transmembrane region" description="Helical" evidence="1">
    <location>
        <begin position="20"/>
        <end position="37"/>
    </location>
</feature>
<keyword evidence="1" id="KW-0812">Transmembrane</keyword>
<evidence type="ECO:0000313" key="3">
    <source>
        <dbReference type="Proteomes" id="UP000076490"/>
    </source>
</evidence>
<feature type="transmembrane region" description="Helical" evidence="1">
    <location>
        <begin position="91"/>
        <end position="124"/>
    </location>
</feature>
<proteinExistence type="predicted"/>
<dbReference type="Pfam" id="PF17319">
    <property type="entry name" value="DUF5362"/>
    <property type="match status" value="1"/>
</dbReference>
<dbReference type="RefSeq" id="WP_063180495.1">
    <property type="nucleotide sequence ID" value="NZ_LQNT01000009.1"/>
</dbReference>
<comment type="caution">
    <text evidence="2">The sequence shown here is derived from an EMBL/GenBank/DDBJ whole genome shotgun (WGS) entry which is preliminary data.</text>
</comment>
<name>A0A165H3W4_9BACL</name>
<keyword evidence="1" id="KW-1133">Transmembrane helix</keyword>
<evidence type="ECO:0000256" key="1">
    <source>
        <dbReference type="SAM" id="Phobius"/>
    </source>
</evidence>